<name>A0AAD9K578_RIDPI</name>
<comment type="subcellular location">
    <subcellularLocation>
        <location evidence="1">Membrane</location>
    </subcellularLocation>
</comment>
<evidence type="ECO:0000256" key="6">
    <source>
        <dbReference type="ARBA" id="ARBA00023136"/>
    </source>
</evidence>
<dbReference type="InterPro" id="IPR019394">
    <property type="entry name" value="TEX28/TMCC"/>
</dbReference>
<feature type="compositionally biased region" description="Basic and acidic residues" evidence="8">
    <location>
        <begin position="196"/>
        <end position="208"/>
    </location>
</feature>
<evidence type="ECO:0000256" key="1">
    <source>
        <dbReference type="ARBA" id="ARBA00004370"/>
    </source>
</evidence>
<keyword evidence="10" id="KW-1185">Reference proteome</keyword>
<dbReference type="PANTHER" id="PTHR17613">
    <property type="entry name" value="CEREBRAL PROTEIN-11-RELATED"/>
    <property type="match status" value="1"/>
</dbReference>
<feature type="compositionally biased region" description="Low complexity" evidence="8">
    <location>
        <begin position="228"/>
        <end position="245"/>
    </location>
</feature>
<evidence type="ECO:0000256" key="8">
    <source>
        <dbReference type="SAM" id="MobiDB-lite"/>
    </source>
</evidence>
<evidence type="ECO:0000313" key="10">
    <source>
        <dbReference type="Proteomes" id="UP001209878"/>
    </source>
</evidence>
<keyword evidence="4" id="KW-1133">Transmembrane helix</keyword>
<evidence type="ECO:0000256" key="2">
    <source>
        <dbReference type="ARBA" id="ARBA00008108"/>
    </source>
</evidence>
<keyword evidence="6" id="KW-0472">Membrane</keyword>
<dbReference type="Pfam" id="PF10267">
    <property type="entry name" value="Tmemb_cc2"/>
    <property type="match status" value="2"/>
</dbReference>
<dbReference type="GO" id="GO:0012505">
    <property type="term" value="C:endomembrane system"/>
    <property type="evidence" value="ECO:0007669"/>
    <property type="project" value="TreeGrafter"/>
</dbReference>
<feature type="region of interest" description="Disordered" evidence="8">
    <location>
        <begin position="196"/>
        <end position="263"/>
    </location>
</feature>
<dbReference type="AlphaFoldDB" id="A0AAD9K578"/>
<dbReference type="PANTHER" id="PTHR17613:SF14">
    <property type="entry name" value="DEMENTIN, ISOFORM H"/>
    <property type="match status" value="1"/>
</dbReference>
<keyword evidence="5 7" id="KW-0175">Coiled coil</keyword>
<feature type="coiled-coil region" evidence="7">
    <location>
        <begin position="96"/>
        <end position="130"/>
    </location>
</feature>
<evidence type="ECO:0000256" key="4">
    <source>
        <dbReference type="ARBA" id="ARBA00022989"/>
    </source>
</evidence>
<proteinExistence type="inferred from homology"/>
<organism evidence="9 10">
    <name type="scientific">Ridgeia piscesae</name>
    <name type="common">Tubeworm</name>
    <dbReference type="NCBI Taxonomy" id="27915"/>
    <lineage>
        <taxon>Eukaryota</taxon>
        <taxon>Metazoa</taxon>
        <taxon>Spiralia</taxon>
        <taxon>Lophotrochozoa</taxon>
        <taxon>Annelida</taxon>
        <taxon>Polychaeta</taxon>
        <taxon>Sedentaria</taxon>
        <taxon>Canalipalpata</taxon>
        <taxon>Sabellida</taxon>
        <taxon>Siboglinidae</taxon>
        <taxon>Ridgeia</taxon>
    </lineage>
</organism>
<dbReference type="Proteomes" id="UP001209878">
    <property type="component" value="Unassembled WGS sequence"/>
</dbReference>
<evidence type="ECO:0000256" key="3">
    <source>
        <dbReference type="ARBA" id="ARBA00022692"/>
    </source>
</evidence>
<protein>
    <submittedName>
        <fullName evidence="9">Uncharacterized protein</fullName>
    </submittedName>
</protein>
<evidence type="ECO:0000256" key="5">
    <source>
        <dbReference type="ARBA" id="ARBA00023054"/>
    </source>
</evidence>
<comment type="similarity">
    <text evidence="2">Belongs to the TEX28 family.</text>
</comment>
<comment type="caution">
    <text evidence="9">The sequence shown here is derived from an EMBL/GenBank/DDBJ whole genome shotgun (WGS) entry which is preliminary data.</text>
</comment>
<evidence type="ECO:0000256" key="7">
    <source>
        <dbReference type="SAM" id="Coils"/>
    </source>
</evidence>
<dbReference type="EMBL" id="JAODUO010001428">
    <property type="protein sequence ID" value="KAK2164190.1"/>
    <property type="molecule type" value="Genomic_DNA"/>
</dbReference>
<dbReference type="GO" id="GO:0016020">
    <property type="term" value="C:membrane"/>
    <property type="evidence" value="ECO:0007669"/>
    <property type="project" value="UniProtKB-SubCell"/>
</dbReference>
<sequence length="407" mass="45659">MFQPGGLAVGWNKVTWKRSNLAEPKAGKRDRSPASHKLSVTINDLPSDKEPESVSSVSVNRNQREVCQSIGTNNVNEYLRISAASSTDKQQTQRIKTAFEKRNQKSTQVIDQLQRKLETYKKRIHETQLLTTVANTRHRPSKNVFRDVGQGLKDVGANIKEGITGFSGSLVSKPKDLVSLVKNKFSSADNISALKDDVSSMEEPDKLSHPGSNTLPPGFKYGSDDEASSLTSGSLGPSGTRSTPPHAGISTTSQLADPCPIDLGPTMAELHEVRETQTDIQQDIQSVKTQMQLEFNFMKQSLDEERYRSERLEEQINDLTELHQHEVTNLRQVSVSLCQHEVTNLRQHEVTNLRQVSVSLCLHEVTNLRQEMSGIEEKMEYQLDERTRDLQEALENCQTRVSDLCLY</sequence>
<feature type="region of interest" description="Disordered" evidence="8">
    <location>
        <begin position="19"/>
        <end position="60"/>
    </location>
</feature>
<gene>
    <name evidence="9" type="ORF">NP493_1428g00000</name>
</gene>
<keyword evidence="3" id="KW-0812">Transmembrane</keyword>
<accession>A0AAD9K578</accession>
<reference evidence="9" key="1">
    <citation type="journal article" date="2023" name="Mol. Biol. Evol.">
        <title>Third-Generation Sequencing Reveals the Adaptive Role of the Epigenome in Three Deep-Sea Polychaetes.</title>
        <authorList>
            <person name="Perez M."/>
            <person name="Aroh O."/>
            <person name="Sun Y."/>
            <person name="Lan Y."/>
            <person name="Juniper S.K."/>
            <person name="Young C.R."/>
            <person name="Angers B."/>
            <person name="Qian P.Y."/>
        </authorList>
    </citation>
    <scope>NUCLEOTIDE SEQUENCE</scope>
    <source>
        <strain evidence="9">R07B-5</strain>
    </source>
</reference>
<evidence type="ECO:0000313" key="9">
    <source>
        <dbReference type="EMBL" id="KAK2164190.1"/>
    </source>
</evidence>